<evidence type="ECO:0000256" key="1">
    <source>
        <dbReference type="ARBA" id="ARBA00022485"/>
    </source>
</evidence>
<dbReference type="GO" id="GO:0016491">
    <property type="term" value="F:oxidoreductase activity"/>
    <property type="evidence" value="ECO:0007669"/>
    <property type="project" value="UniProtKB-KW"/>
</dbReference>
<dbReference type="PANTHER" id="PTHR43498:SF1">
    <property type="entry name" value="COB--COM HETERODISULFIDE REDUCTASE IRON-SULFUR SUBUNIT A"/>
    <property type="match status" value="1"/>
</dbReference>
<dbReference type="GO" id="GO:0051539">
    <property type="term" value="F:4 iron, 4 sulfur cluster binding"/>
    <property type="evidence" value="ECO:0007669"/>
    <property type="project" value="UniProtKB-KW"/>
</dbReference>
<proteinExistence type="predicted"/>
<evidence type="ECO:0000256" key="4">
    <source>
        <dbReference type="ARBA" id="ARBA00023004"/>
    </source>
</evidence>
<evidence type="ECO:0000256" key="3">
    <source>
        <dbReference type="ARBA" id="ARBA00023002"/>
    </source>
</evidence>
<dbReference type="InterPro" id="IPR039650">
    <property type="entry name" value="HdrA-like"/>
</dbReference>
<keyword evidence="2" id="KW-0479">Metal-binding</keyword>
<keyword evidence="5" id="KW-0411">Iron-sulfur</keyword>
<evidence type="ECO:0000256" key="2">
    <source>
        <dbReference type="ARBA" id="ARBA00022723"/>
    </source>
</evidence>
<evidence type="ECO:0000256" key="5">
    <source>
        <dbReference type="ARBA" id="ARBA00023014"/>
    </source>
</evidence>
<protein>
    <submittedName>
        <fullName evidence="6">Unannotated protein</fullName>
    </submittedName>
</protein>
<gene>
    <name evidence="6" type="ORF">UFOPK4366_00342</name>
</gene>
<dbReference type="SUPFAM" id="SSF51905">
    <property type="entry name" value="FAD/NAD(P)-binding domain"/>
    <property type="match status" value="1"/>
</dbReference>
<reference evidence="6" key="1">
    <citation type="submission" date="2020-05" db="EMBL/GenBank/DDBJ databases">
        <authorList>
            <person name="Chiriac C."/>
            <person name="Salcher M."/>
            <person name="Ghai R."/>
            <person name="Kavagutti S V."/>
        </authorList>
    </citation>
    <scope>NUCLEOTIDE SEQUENCE</scope>
</reference>
<accession>A0A6J7U734</accession>
<keyword evidence="4" id="KW-0408">Iron</keyword>
<dbReference type="AlphaFoldDB" id="A0A6J7U734"/>
<sequence>MLNRILESEHSLPVIRETDLVVAGGGPAGFSAALSAARSGISVTLIELGGALGGVWTQGLLSYILDAHGKSGILDEIVNELKNVQGYLHTPHPPNGSSYIGDSDWTYDSEAMKFVLEKLAKSANIHIEYHSRVVNAFVKDRIITHVVIENNSGRSAIAAKQFIDATGNGDLGFFAGASYEVGHPQSGEVQPATLVAIISGFPEGMQNTLQGDAKIALHQKFASYGSELSYRRPVFVRLPHPNLAAVFLNHQYSVSHNDNSGITQATIEAREEVFRAIENIRKDPEWSQARVVQTANFIGLREGRRLNGLYRLSVSDLQNGAKFDDAICLVHLPVDLHSVNKAAEEAAGKKEATSYNAGLTTKPYQIPARSLISADVDNLLMAGRCVSGDFYAHASYRVTGNAVPMGEAAGFIAAKSVSLKLAPKDYLELNPGEITAEMASRGYLL</sequence>
<evidence type="ECO:0000313" key="6">
    <source>
        <dbReference type="EMBL" id="CAB5061180.1"/>
    </source>
</evidence>
<dbReference type="PANTHER" id="PTHR43498">
    <property type="entry name" value="FERREDOXIN:COB-COM HETERODISULFIDE REDUCTASE SUBUNIT A"/>
    <property type="match status" value="1"/>
</dbReference>
<dbReference type="Pfam" id="PF12831">
    <property type="entry name" value="FAD_oxidored"/>
    <property type="match status" value="1"/>
</dbReference>
<dbReference type="GO" id="GO:0046872">
    <property type="term" value="F:metal ion binding"/>
    <property type="evidence" value="ECO:0007669"/>
    <property type="project" value="UniProtKB-KW"/>
</dbReference>
<organism evidence="6">
    <name type="scientific">freshwater metagenome</name>
    <dbReference type="NCBI Taxonomy" id="449393"/>
    <lineage>
        <taxon>unclassified sequences</taxon>
        <taxon>metagenomes</taxon>
        <taxon>ecological metagenomes</taxon>
    </lineage>
</organism>
<keyword evidence="3" id="KW-0560">Oxidoreductase</keyword>
<name>A0A6J7U734_9ZZZZ</name>
<dbReference type="EMBL" id="CAFBQS010000040">
    <property type="protein sequence ID" value="CAB5061180.1"/>
    <property type="molecule type" value="Genomic_DNA"/>
</dbReference>
<dbReference type="Gene3D" id="3.50.50.60">
    <property type="entry name" value="FAD/NAD(P)-binding domain"/>
    <property type="match status" value="1"/>
</dbReference>
<dbReference type="InterPro" id="IPR036188">
    <property type="entry name" value="FAD/NAD-bd_sf"/>
</dbReference>
<keyword evidence="1" id="KW-0004">4Fe-4S</keyword>